<organism evidence="2 3">
    <name type="scientific">Hungatella hathewayi WAL-18680</name>
    <dbReference type="NCBI Taxonomy" id="742737"/>
    <lineage>
        <taxon>Bacteria</taxon>
        <taxon>Bacillati</taxon>
        <taxon>Bacillota</taxon>
        <taxon>Clostridia</taxon>
        <taxon>Lachnospirales</taxon>
        <taxon>Lachnospiraceae</taxon>
        <taxon>Hungatella</taxon>
    </lineage>
</organism>
<reference evidence="2 3" key="1">
    <citation type="submission" date="2011-08" db="EMBL/GenBank/DDBJ databases">
        <title>The Genome Sequence of Clostridium hathewayi WAL-18680.</title>
        <authorList>
            <consortium name="The Broad Institute Genome Sequencing Platform"/>
            <person name="Earl A."/>
            <person name="Ward D."/>
            <person name="Feldgarden M."/>
            <person name="Gevers D."/>
            <person name="Finegold S.M."/>
            <person name="Summanen P.H."/>
            <person name="Molitoris D.R."/>
            <person name="Song M."/>
            <person name="Daigneault M."/>
            <person name="Allen-Vercoe E."/>
            <person name="Young S.K."/>
            <person name="Zeng Q."/>
            <person name="Gargeya S."/>
            <person name="Fitzgerald M."/>
            <person name="Haas B."/>
            <person name="Abouelleil A."/>
            <person name="Alvarado L."/>
            <person name="Arachchi H.M."/>
            <person name="Berlin A."/>
            <person name="Brown A."/>
            <person name="Chapman S.B."/>
            <person name="Chen Z."/>
            <person name="Dunbar C."/>
            <person name="Freedman E."/>
            <person name="Gearin G."/>
            <person name="Gellesch M."/>
            <person name="Goldberg J."/>
            <person name="Griggs A."/>
            <person name="Gujja S."/>
            <person name="Heiman D."/>
            <person name="Howarth C."/>
            <person name="Larson L."/>
            <person name="Lui A."/>
            <person name="MacDonald P.J.P."/>
            <person name="Montmayeur A."/>
            <person name="Murphy C."/>
            <person name="Neiman D."/>
            <person name="Pearson M."/>
            <person name="Priest M."/>
            <person name="Roberts A."/>
            <person name="Saif S."/>
            <person name="Shea T."/>
            <person name="Shenoy N."/>
            <person name="Sisk P."/>
            <person name="Stolte C."/>
            <person name="Sykes S."/>
            <person name="Wortman J."/>
            <person name="Nusbaum C."/>
            <person name="Birren B."/>
        </authorList>
    </citation>
    <scope>NUCLEOTIDE SEQUENCE [LARGE SCALE GENOMIC DNA]</scope>
    <source>
        <strain evidence="2 3">WAL-18680</strain>
    </source>
</reference>
<dbReference type="Proteomes" id="UP000005384">
    <property type="component" value="Unassembled WGS sequence"/>
</dbReference>
<keyword evidence="3" id="KW-1185">Reference proteome</keyword>
<comment type="caution">
    <text evidence="2">The sequence shown here is derived from an EMBL/GenBank/DDBJ whole genome shotgun (WGS) entry which is preliminary data.</text>
</comment>
<evidence type="ECO:0000256" key="1">
    <source>
        <dbReference type="SAM" id="Phobius"/>
    </source>
</evidence>
<dbReference type="PATRIC" id="fig|742737.3.peg.4841"/>
<evidence type="ECO:0000313" key="3">
    <source>
        <dbReference type="Proteomes" id="UP000005384"/>
    </source>
</evidence>
<keyword evidence="1" id="KW-0472">Membrane</keyword>
<keyword evidence="1" id="KW-1133">Transmembrane helix</keyword>
<gene>
    <name evidence="2" type="ORF">HMPREF9473_04857</name>
</gene>
<name>G5IMX9_9FIRM</name>
<dbReference type="RefSeq" id="WP_006782845.1">
    <property type="nucleotide sequence ID" value="NZ_CP040506.1"/>
</dbReference>
<accession>G5IMX9</accession>
<dbReference type="AlphaFoldDB" id="G5IMX9"/>
<feature type="transmembrane region" description="Helical" evidence="1">
    <location>
        <begin position="12"/>
        <end position="31"/>
    </location>
</feature>
<proteinExistence type="predicted"/>
<dbReference type="EMBL" id="ADLN01000124">
    <property type="protein sequence ID" value="EHI57162.1"/>
    <property type="molecule type" value="Genomic_DNA"/>
</dbReference>
<sequence>MKNIRFLKEHKLIIIVIIIAMAAFSWVYSLLPNFYITGSRVEWKGRTYKECRAESRWVLGKCIAKDVSGQRLYALKGDKYKKYHMIVLDNRLLFIEYDYGIPEEGDLTGIIVEYTVDPDNWMNHTRHNRYFEKNALEEIVDQSLSATQFEKFESDTYIEVNKFYKMHLCYNDYPVSDKCIGYVGELEGQIYFLRGEDAIVGPAGTEDYKVYIKRDTEYFILNSQETEKELKKIKKSFHH</sequence>
<keyword evidence="1" id="KW-0812">Transmembrane</keyword>
<evidence type="ECO:0000313" key="2">
    <source>
        <dbReference type="EMBL" id="EHI57162.1"/>
    </source>
</evidence>
<protein>
    <submittedName>
        <fullName evidence="2">Uncharacterized protein</fullName>
    </submittedName>
</protein>
<dbReference type="OrthoDB" id="1958858at2"/>
<dbReference type="HOGENOM" id="CLU_1159830_0_0_9"/>